<evidence type="ECO:0000259" key="1">
    <source>
        <dbReference type="Pfam" id="PF21941"/>
    </source>
</evidence>
<dbReference type="Proteomes" id="UP000034392">
    <property type="component" value="Chromosome"/>
</dbReference>
<reference evidence="2" key="1">
    <citation type="submission" date="2015-05" db="EMBL/GenBank/DDBJ databases">
        <title>The complete genome of Altererythrobacter atlanticus strain 26DY36.</title>
        <authorList>
            <person name="Wu Y.-H."/>
            <person name="Cheng H."/>
            <person name="Wu X.-W."/>
        </authorList>
    </citation>
    <scope>NUCLEOTIDE SEQUENCE [LARGE SCALE GENOMIC DNA]</scope>
    <source>
        <strain evidence="2">26DY36</strain>
    </source>
</reference>
<dbReference type="AlphaFoldDB" id="A0A0F7KS15"/>
<dbReference type="PATRIC" id="fig|1267766.3.peg.856"/>
<dbReference type="EMBL" id="CP011452">
    <property type="protein sequence ID" value="AKH41901.1"/>
    <property type="molecule type" value="Genomic_DNA"/>
</dbReference>
<evidence type="ECO:0000313" key="3">
    <source>
        <dbReference type="Proteomes" id="UP000034392"/>
    </source>
</evidence>
<proteinExistence type="predicted"/>
<organism evidence="2 3">
    <name type="scientific">Croceibacterium atlanticum</name>
    <dbReference type="NCBI Taxonomy" id="1267766"/>
    <lineage>
        <taxon>Bacteria</taxon>
        <taxon>Pseudomonadati</taxon>
        <taxon>Pseudomonadota</taxon>
        <taxon>Alphaproteobacteria</taxon>
        <taxon>Sphingomonadales</taxon>
        <taxon>Erythrobacteraceae</taxon>
        <taxon>Croceibacterium</taxon>
    </lineage>
</organism>
<dbReference type="KEGG" id="aay:WYH_00849"/>
<dbReference type="InterPro" id="IPR027417">
    <property type="entry name" value="P-loop_NTPase"/>
</dbReference>
<name>A0A0F7KS15_9SPHN</name>
<dbReference type="RefSeq" id="WP_046902839.1">
    <property type="nucleotide sequence ID" value="NZ_CP011452.2"/>
</dbReference>
<dbReference type="STRING" id="1267766.WYH_00849"/>
<sequence length="883" mass="100994">MNREDNLAKSTSLLARLSHEIKVKNAAGLFDINRIAEDFFVPILSILYDCPELKNQNAVSYNFPAVDLGCEASKISIQVTSDASSTKVAKTLKLFEEHKLDDRFNTVYVLVLTEKQSTYSSRKLKEQIAELPIAFKPDNHIIDYRDLAARLGALDSEKIKSVAEILTNEFAKQDASLAFRKELENFLTVAQAKIEFEKKSKKYIPSIFIETSSAKEQVRFFAHPLFFHRKIRERISQLKLTELNDLLRLAKQKPIDGSPDLATLASDPANLDQLAEALSSQAEALQALRSKIAPMSMDRGSAERYEPTEDADAFSRIWRYPVESRAYGFNRRLDDILELINLGRKKILLLTGMAGQGKTNFVCDLVENMFRKFQIPSIFIPARELNGCQGPARIFEFIANNRYAPDVQNLHGLLKLFDEVARENGMPFIIVVDGINEVSDFTGFSQQINDFLSAVAQYDHIKAIITCRSEFFDQRYASILQQDFSDQVFHVKNLRSEMSERHKDRLIDAYFDYFKIDLTLGQEASDFLRNDLLLLRIFCEIEEGATERFVPTIYKGDVFERFLLRKVGEFEDHLRAQVVPVLHKVVSEMLRLESFSSLNTSAFQPPEASIIERLISDDIILRSELPEPSLATAGQQNISFTYDELRDFILAHHIVINLADQDIKEVESILAKLADLQVREGVFRYTYILARKHDKVDLVHLCEAQPDFTQHFANNIELISPEMQNDADKDRVKDILSAQKNAHDVRIIAAFLFHRRIPTEILNINILVNHINALDDDGCRAFFAIIFADGHWHSQNDWRRRIGRIVSSYLERAEEHFPPKDMGLLTFMAQISGYADWEFLEPNRNRFASLVAKTDFHTQRDYLANARSAVIVDNAAEIWSVAA</sequence>
<dbReference type="Gene3D" id="3.40.50.300">
    <property type="entry name" value="P-loop containing nucleotide triphosphate hydrolases"/>
    <property type="match status" value="1"/>
</dbReference>
<dbReference type="SUPFAM" id="SSF52540">
    <property type="entry name" value="P-loop containing nucleoside triphosphate hydrolases"/>
    <property type="match status" value="1"/>
</dbReference>
<evidence type="ECO:0000313" key="2">
    <source>
        <dbReference type="EMBL" id="AKH41901.1"/>
    </source>
</evidence>
<dbReference type="NCBIfam" id="NF033859">
    <property type="entry name" value="SMEK_N"/>
    <property type="match status" value="1"/>
</dbReference>
<gene>
    <name evidence="2" type="ORF">WYH_00849</name>
</gene>
<dbReference type="Pfam" id="PF21941">
    <property type="entry name" value="SMEK_N"/>
    <property type="match status" value="1"/>
</dbReference>
<dbReference type="InterPro" id="IPR047740">
    <property type="entry name" value="SMEK_dom"/>
</dbReference>
<dbReference type="OrthoDB" id="789223at2"/>
<protein>
    <recommendedName>
        <fullName evidence="1">SMEK domain-containing protein</fullName>
    </recommendedName>
</protein>
<accession>A0A0F7KS15</accession>
<keyword evidence="3" id="KW-1185">Reference proteome</keyword>
<feature type="domain" description="SMEK" evidence="1">
    <location>
        <begin position="12"/>
        <end position="150"/>
    </location>
</feature>